<accession>A0ABU5EES2</accession>
<name>A0ABU5EES2_9PROT</name>
<proteinExistence type="predicted"/>
<dbReference type="Proteomes" id="UP001279642">
    <property type="component" value="Unassembled WGS sequence"/>
</dbReference>
<sequence>MRIILSPLMRIAALACLIAPLQPAFASADLQTSLTIRNDGGEALKCVILFGHWVTSDIADIAPGQTGEVKIMRAAKDGALYVPRFDGRPMMIERIACGRTAGWWESIGDVPLLPLREKAEAASETRCRLSDRAVCTTPQPAMP</sequence>
<dbReference type="RefSeq" id="WP_320509414.1">
    <property type="nucleotide sequence ID" value="NZ_JAXCLW010000004.1"/>
</dbReference>
<evidence type="ECO:0000313" key="2">
    <source>
        <dbReference type="EMBL" id="MDY0884349.1"/>
    </source>
</evidence>
<reference evidence="2 3" key="1">
    <citation type="journal article" date="2016" name="Antonie Van Leeuwenhoek">
        <title>Dongia soli sp. nov., isolated from soil from Dokdo, Korea.</title>
        <authorList>
            <person name="Kim D.U."/>
            <person name="Lee H."/>
            <person name="Kim H."/>
            <person name="Kim S.G."/>
            <person name="Ka J.O."/>
        </authorList>
    </citation>
    <scope>NUCLEOTIDE SEQUENCE [LARGE SCALE GENOMIC DNA]</scope>
    <source>
        <strain evidence="2 3">D78</strain>
    </source>
</reference>
<keyword evidence="3" id="KW-1185">Reference proteome</keyword>
<organism evidence="2 3">
    <name type="scientific">Dongia soli</name>
    <dbReference type="NCBI Taxonomy" id="600628"/>
    <lineage>
        <taxon>Bacteria</taxon>
        <taxon>Pseudomonadati</taxon>
        <taxon>Pseudomonadota</taxon>
        <taxon>Alphaproteobacteria</taxon>
        <taxon>Rhodospirillales</taxon>
        <taxon>Dongiaceae</taxon>
        <taxon>Dongia</taxon>
    </lineage>
</organism>
<dbReference type="EMBL" id="JAXCLW010000004">
    <property type="protein sequence ID" value="MDY0884349.1"/>
    <property type="molecule type" value="Genomic_DNA"/>
</dbReference>
<gene>
    <name evidence="2" type="ORF">SMD27_16010</name>
</gene>
<evidence type="ECO:0000256" key="1">
    <source>
        <dbReference type="SAM" id="SignalP"/>
    </source>
</evidence>
<protein>
    <submittedName>
        <fullName evidence="2">Uncharacterized protein</fullName>
    </submittedName>
</protein>
<feature type="signal peptide" evidence="1">
    <location>
        <begin position="1"/>
        <end position="26"/>
    </location>
</feature>
<evidence type="ECO:0000313" key="3">
    <source>
        <dbReference type="Proteomes" id="UP001279642"/>
    </source>
</evidence>
<comment type="caution">
    <text evidence="2">The sequence shown here is derived from an EMBL/GenBank/DDBJ whole genome shotgun (WGS) entry which is preliminary data.</text>
</comment>
<feature type="chain" id="PRO_5046275472" evidence="1">
    <location>
        <begin position="27"/>
        <end position="143"/>
    </location>
</feature>
<keyword evidence="1" id="KW-0732">Signal</keyword>